<evidence type="ECO:0000313" key="2">
    <source>
        <dbReference type="EMBL" id="KKS81510.1"/>
    </source>
</evidence>
<proteinExistence type="predicted"/>
<accession>A0A0G1C768</accession>
<gene>
    <name evidence="2" type="ORF">UV58_C0020G0002</name>
</gene>
<reference evidence="2 3" key="1">
    <citation type="journal article" date="2015" name="Nature">
        <title>rRNA introns, odd ribosomes, and small enigmatic genomes across a large radiation of phyla.</title>
        <authorList>
            <person name="Brown C.T."/>
            <person name="Hug L.A."/>
            <person name="Thomas B.C."/>
            <person name="Sharon I."/>
            <person name="Castelle C.J."/>
            <person name="Singh A."/>
            <person name="Wilkins M.J."/>
            <person name="Williams K.H."/>
            <person name="Banfield J.F."/>
        </authorList>
    </citation>
    <scope>NUCLEOTIDE SEQUENCE [LARGE SCALE GENOMIC DNA]</scope>
</reference>
<feature type="transmembrane region" description="Helical" evidence="1">
    <location>
        <begin position="21"/>
        <end position="38"/>
    </location>
</feature>
<evidence type="ECO:0000313" key="3">
    <source>
        <dbReference type="Proteomes" id="UP000034810"/>
    </source>
</evidence>
<name>A0A0G1C768_9BACT</name>
<dbReference type="AlphaFoldDB" id="A0A0G1C768"/>
<dbReference type="Proteomes" id="UP000034810">
    <property type="component" value="Unassembled WGS sequence"/>
</dbReference>
<keyword evidence="1" id="KW-1133">Transmembrane helix</keyword>
<comment type="caution">
    <text evidence="2">The sequence shown here is derived from an EMBL/GenBank/DDBJ whole genome shotgun (WGS) entry which is preliminary data.</text>
</comment>
<sequence>MNQERQPQIQNQESSRVEHQRFYLAVGIAIAVGYPRLFQTQRT</sequence>
<organism evidence="2 3">
    <name type="scientific">Candidatus Wolfebacteria bacterium GW2011_GWC1_43_10</name>
    <dbReference type="NCBI Taxonomy" id="1619011"/>
    <lineage>
        <taxon>Bacteria</taxon>
        <taxon>Candidatus Wolfeibacteriota</taxon>
    </lineage>
</organism>
<keyword evidence="1" id="KW-0812">Transmembrane</keyword>
<keyword evidence="1" id="KW-0472">Membrane</keyword>
<evidence type="ECO:0000256" key="1">
    <source>
        <dbReference type="SAM" id="Phobius"/>
    </source>
</evidence>
<dbReference type="EMBL" id="LCFA01000020">
    <property type="protein sequence ID" value="KKS81510.1"/>
    <property type="molecule type" value="Genomic_DNA"/>
</dbReference>
<protein>
    <submittedName>
        <fullName evidence="2">Uncharacterized protein</fullName>
    </submittedName>
</protein>